<keyword evidence="2" id="KW-1185">Reference proteome</keyword>
<proteinExistence type="predicted"/>
<accession>A0A6S7BZ83</accession>
<evidence type="ECO:0000313" key="1">
    <source>
        <dbReference type="EMBL" id="CAB3803811.1"/>
    </source>
</evidence>
<sequence length="107" mass="12260">MMYLYSNGAVLEALRRAQFRQVPWPKRPRVFEFLHQQGLIATMRQPSSPVPGPHEPVDIAVLTARGKEEIRRLELRERSSHWIDEKALVYVLAVRAEAAAGPNCLDR</sequence>
<reference evidence="1 2" key="1">
    <citation type="submission" date="2020-04" db="EMBL/GenBank/DDBJ databases">
        <authorList>
            <person name="De Canck E."/>
        </authorList>
    </citation>
    <scope>NUCLEOTIDE SEQUENCE [LARGE SCALE GENOMIC DNA]</scope>
    <source>
        <strain evidence="1 2">LMG 28138</strain>
    </source>
</reference>
<dbReference type="Proteomes" id="UP000494115">
    <property type="component" value="Unassembled WGS sequence"/>
</dbReference>
<name>A0A6S7BZ83_9BURK</name>
<evidence type="ECO:0000313" key="2">
    <source>
        <dbReference type="Proteomes" id="UP000494115"/>
    </source>
</evidence>
<dbReference type="AlphaFoldDB" id="A0A6S7BZ83"/>
<gene>
    <name evidence="1" type="ORF">LMG28138_05414</name>
</gene>
<dbReference type="EMBL" id="CADIKM010000058">
    <property type="protein sequence ID" value="CAB3803811.1"/>
    <property type="molecule type" value="Genomic_DNA"/>
</dbReference>
<protein>
    <submittedName>
        <fullName evidence="1">Uncharacterized protein</fullName>
    </submittedName>
</protein>
<organism evidence="1 2">
    <name type="scientific">Pararobbsia alpina</name>
    <dbReference type="NCBI Taxonomy" id="621374"/>
    <lineage>
        <taxon>Bacteria</taxon>
        <taxon>Pseudomonadati</taxon>
        <taxon>Pseudomonadota</taxon>
        <taxon>Betaproteobacteria</taxon>
        <taxon>Burkholderiales</taxon>
        <taxon>Burkholderiaceae</taxon>
        <taxon>Pararobbsia</taxon>
    </lineage>
</organism>